<evidence type="ECO:0000259" key="3">
    <source>
        <dbReference type="Pfam" id="PF01757"/>
    </source>
</evidence>
<evidence type="ECO:0000256" key="1">
    <source>
        <dbReference type="SAM" id="MobiDB-lite"/>
    </source>
</evidence>
<feature type="transmembrane region" description="Helical" evidence="2">
    <location>
        <begin position="186"/>
        <end position="206"/>
    </location>
</feature>
<feature type="transmembrane region" description="Helical" evidence="2">
    <location>
        <begin position="212"/>
        <end position="232"/>
    </location>
</feature>
<feature type="transmembrane region" description="Helical" evidence="2">
    <location>
        <begin position="267"/>
        <end position="288"/>
    </location>
</feature>
<feature type="transmembrane region" description="Helical" evidence="2">
    <location>
        <begin position="338"/>
        <end position="357"/>
    </location>
</feature>
<feature type="transmembrane region" description="Helical" evidence="2">
    <location>
        <begin position="12"/>
        <end position="35"/>
    </location>
</feature>
<name>A0A317QJH5_9ACTN</name>
<accession>A0A317QJH5</accession>
<dbReference type="GO" id="GO:0016747">
    <property type="term" value="F:acyltransferase activity, transferring groups other than amino-acyl groups"/>
    <property type="evidence" value="ECO:0007669"/>
    <property type="project" value="InterPro"/>
</dbReference>
<feature type="transmembrane region" description="Helical" evidence="2">
    <location>
        <begin position="55"/>
        <end position="76"/>
    </location>
</feature>
<dbReference type="Proteomes" id="UP000246661">
    <property type="component" value="Unassembled WGS sequence"/>
</dbReference>
<feature type="transmembrane region" description="Helical" evidence="2">
    <location>
        <begin position="97"/>
        <end position="114"/>
    </location>
</feature>
<keyword evidence="2" id="KW-1133">Transmembrane helix</keyword>
<sequence length="401" mass="43406">MSQEQRRARGEIRGLTGLRAVAALWVVAHHFWLFAPAEPWLRHLEPVGPLLRNGWLGVDLFFVLSGFVLAHNHVAVLGDRPGIRATAGFYWARLSRIWPTWMVVLTAVTAGLLVERQVLGEQPGSPLDAPTVLRQVLLVQVWDRPDHSATGPVGPGWSLSAEWLAYLAFPVLALVLHRLRRFRPTTLAVLALAAVTPFAYRCLTLGTHDWAWSWLLRLAGGFLAGALVALCVDRLRGRATVARAAARATSAASVLTLVAVWEADASGADRGGVAVLLFPVLVGGLALSDRGPARWLSRPVVVLGGRISFALYLVHMGVFETCWTLLDVVPVSGPSPVATLLSLAVAGLPLPAAWVLWRLVEEPARRRLLLLDPTRRADRLGTTGPRGGERFGADAPVPVRG</sequence>
<dbReference type="GO" id="GO:0009103">
    <property type="term" value="P:lipopolysaccharide biosynthetic process"/>
    <property type="evidence" value="ECO:0007669"/>
    <property type="project" value="TreeGrafter"/>
</dbReference>
<dbReference type="InterPro" id="IPR002656">
    <property type="entry name" value="Acyl_transf_3_dom"/>
</dbReference>
<feature type="domain" description="Acyltransferase 3" evidence="3">
    <location>
        <begin position="13"/>
        <end position="348"/>
    </location>
</feature>
<organism evidence="4 5">
    <name type="scientific">Geodermatophilus normandii</name>
    <dbReference type="NCBI Taxonomy" id="1137989"/>
    <lineage>
        <taxon>Bacteria</taxon>
        <taxon>Bacillati</taxon>
        <taxon>Actinomycetota</taxon>
        <taxon>Actinomycetes</taxon>
        <taxon>Geodermatophilales</taxon>
        <taxon>Geodermatophilaceae</taxon>
        <taxon>Geodermatophilus</taxon>
    </lineage>
</organism>
<dbReference type="PANTHER" id="PTHR23028:SF53">
    <property type="entry name" value="ACYL_TRANSF_3 DOMAIN-CONTAINING PROTEIN"/>
    <property type="match status" value="1"/>
</dbReference>
<dbReference type="EMBL" id="QGTX01000001">
    <property type="protein sequence ID" value="PWW22911.1"/>
    <property type="molecule type" value="Genomic_DNA"/>
</dbReference>
<protein>
    <submittedName>
        <fullName evidence="4">Peptidoglycan/LPS O-acetylase OafA/YrhL</fullName>
    </submittedName>
</protein>
<keyword evidence="2" id="KW-0472">Membrane</keyword>
<feature type="transmembrane region" description="Helical" evidence="2">
    <location>
        <begin position="300"/>
        <end position="318"/>
    </location>
</feature>
<keyword evidence="2" id="KW-0812">Transmembrane</keyword>
<comment type="caution">
    <text evidence="4">The sequence shown here is derived from an EMBL/GenBank/DDBJ whole genome shotgun (WGS) entry which is preliminary data.</text>
</comment>
<feature type="transmembrane region" description="Helical" evidence="2">
    <location>
        <begin position="244"/>
        <end position="261"/>
    </location>
</feature>
<evidence type="ECO:0000313" key="4">
    <source>
        <dbReference type="EMBL" id="PWW22911.1"/>
    </source>
</evidence>
<dbReference type="AlphaFoldDB" id="A0A317QJH5"/>
<evidence type="ECO:0000256" key="2">
    <source>
        <dbReference type="SAM" id="Phobius"/>
    </source>
</evidence>
<dbReference type="InterPro" id="IPR050879">
    <property type="entry name" value="Acyltransferase_3"/>
</dbReference>
<keyword evidence="5" id="KW-1185">Reference proteome</keyword>
<feature type="region of interest" description="Disordered" evidence="1">
    <location>
        <begin position="379"/>
        <end position="401"/>
    </location>
</feature>
<proteinExistence type="predicted"/>
<dbReference type="Pfam" id="PF01757">
    <property type="entry name" value="Acyl_transf_3"/>
    <property type="match status" value="1"/>
</dbReference>
<dbReference type="RefSeq" id="WP_170149170.1">
    <property type="nucleotide sequence ID" value="NZ_QGTX01000001.1"/>
</dbReference>
<reference evidence="5" key="1">
    <citation type="submission" date="2018-05" db="EMBL/GenBank/DDBJ databases">
        <authorList>
            <person name="Klenk H.-P."/>
            <person name="Huntemann M."/>
            <person name="Clum A."/>
            <person name="Pillay M."/>
            <person name="Palaniappan K."/>
            <person name="Varghese N."/>
            <person name="Mikhailova N."/>
            <person name="Stamatis D."/>
            <person name="Reddy T."/>
            <person name="Daum C."/>
            <person name="Shapiro N."/>
            <person name="Ivanova N."/>
            <person name="Kyrpides N."/>
            <person name="Woyke T."/>
        </authorList>
    </citation>
    <scope>NUCLEOTIDE SEQUENCE [LARGE SCALE GENOMIC DNA]</scope>
    <source>
        <strain evidence="5">DSM 45417</strain>
    </source>
</reference>
<dbReference type="GO" id="GO:0016020">
    <property type="term" value="C:membrane"/>
    <property type="evidence" value="ECO:0007669"/>
    <property type="project" value="TreeGrafter"/>
</dbReference>
<feature type="transmembrane region" description="Helical" evidence="2">
    <location>
        <begin position="163"/>
        <end position="179"/>
    </location>
</feature>
<gene>
    <name evidence="4" type="ORF">JD79_02074</name>
</gene>
<dbReference type="PANTHER" id="PTHR23028">
    <property type="entry name" value="ACETYLTRANSFERASE"/>
    <property type="match status" value="1"/>
</dbReference>
<evidence type="ECO:0000313" key="5">
    <source>
        <dbReference type="Proteomes" id="UP000246661"/>
    </source>
</evidence>